<dbReference type="EMBL" id="OY288114">
    <property type="protein sequence ID" value="CAJ0857056.1"/>
    <property type="molecule type" value="Genomic_DNA"/>
</dbReference>
<evidence type="ECO:0000313" key="2">
    <source>
        <dbReference type="EMBL" id="CAJ0857056.1"/>
    </source>
</evidence>
<gene>
    <name evidence="2" type="ORF">AMST5_00979</name>
</gene>
<evidence type="ECO:0000256" key="1">
    <source>
        <dbReference type="SAM" id="MobiDB-lite"/>
    </source>
</evidence>
<feature type="region of interest" description="Disordered" evidence="1">
    <location>
        <begin position="150"/>
        <end position="192"/>
    </location>
</feature>
<proteinExistence type="predicted"/>
<accession>A0AA48M027</accession>
<dbReference type="AlphaFoldDB" id="A0AA48M027"/>
<feature type="compositionally biased region" description="Basic and acidic residues" evidence="1">
    <location>
        <begin position="150"/>
        <end position="165"/>
    </location>
</feature>
<name>A0AA48M027_9ZZZZ</name>
<organism evidence="2">
    <name type="scientific">freshwater sediment metagenome</name>
    <dbReference type="NCBI Taxonomy" id="556182"/>
    <lineage>
        <taxon>unclassified sequences</taxon>
        <taxon>metagenomes</taxon>
        <taxon>ecological metagenomes</taxon>
    </lineage>
</organism>
<protein>
    <submittedName>
        <fullName evidence="2">Uncharacterized protein</fullName>
    </submittedName>
</protein>
<reference evidence="2" key="1">
    <citation type="submission" date="2023-07" db="EMBL/GenBank/DDBJ databases">
        <authorList>
            <person name="Pelsma A.J. K."/>
        </authorList>
    </citation>
    <scope>NUCLEOTIDE SEQUENCE</scope>
</reference>
<sequence>MPRHTPPKRGTTAKPTHTSAVTNRTRFLTGVDSRTLWARRYRDIVYAIAEDCGGIDHMSEAKLAIAKRVATISVELEAQESALATGDHEGFDLLKFCQAANALRRMLEALGLEKVSAKDVSPTPSIHDLVARHKNDPAFIDATAEQEREDVLLEEGFDSREEDSNPAHVQDSPDQERPSLAADSLATAERIP</sequence>